<dbReference type="InterPro" id="IPR036259">
    <property type="entry name" value="MFS_trans_sf"/>
</dbReference>
<dbReference type="PROSITE" id="PS00216">
    <property type="entry name" value="SUGAR_TRANSPORT_1"/>
    <property type="match status" value="1"/>
</dbReference>
<feature type="transmembrane region" description="Helical" evidence="9">
    <location>
        <begin position="191"/>
        <end position="210"/>
    </location>
</feature>
<organism evidence="11 12">
    <name type="scientific">Sphingomonas dokdonensis</name>
    <dbReference type="NCBI Taxonomy" id="344880"/>
    <lineage>
        <taxon>Bacteria</taxon>
        <taxon>Pseudomonadati</taxon>
        <taxon>Pseudomonadota</taxon>
        <taxon>Alphaproteobacteria</taxon>
        <taxon>Sphingomonadales</taxon>
        <taxon>Sphingomonadaceae</taxon>
        <taxon>Sphingomonas</taxon>
    </lineage>
</organism>
<feature type="domain" description="Major facilitator superfamily (MFS) profile" evidence="10">
    <location>
        <begin position="20"/>
        <end position="427"/>
    </location>
</feature>
<dbReference type="PANTHER" id="PTHR43528:SF1">
    <property type="entry name" value="ALPHA-KETOGLUTARATE PERMEASE"/>
    <property type="match status" value="1"/>
</dbReference>
<protein>
    <submittedName>
        <fullName evidence="11">Proline/betaine transporter</fullName>
    </submittedName>
</protein>
<feature type="transmembrane region" description="Helical" evidence="9">
    <location>
        <begin position="246"/>
        <end position="263"/>
    </location>
</feature>
<dbReference type="PROSITE" id="PS00217">
    <property type="entry name" value="SUGAR_TRANSPORT_2"/>
    <property type="match status" value="1"/>
</dbReference>
<comment type="caution">
    <text evidence="11">The sequence shown here is derived from an EMBL/GenBank/DDBJ whole genome shotgun (WGS) entry which is preliminary data.</text>
</comment>
<gene>
    <name evidence="11" type="primary">proP</name>
    <name evidence="11" type="ORF">SPDO_07040</name>
</gene>
<keyword evidence="7 9" id="KW-1133">Transmembrane helix</keyword>
<dbReference type="InterPro" id="IPR020846">
    <property type="entry name" value="MFS_dom"/>
</dbReference>
<evidence type="ECO:0000256" key="4">
    <source>
        <dbReference type="ARBA" id="ARBA00022475"/>
    </source>
</evidence>
<feature type="transmembrane region" description="Helical" evidence="9">
    <location>
        <begin position="91"/>
        <end position="109"/>
    </location>
</feature>
<evidence type="ECO:0000313" key="11">
    <source>
        <dbReference type="EMBL" id="OWK33816.1"/>
    </source>
</evidence>
<dbReference type="InterPro" id="IPR005829">
    <property type="entry name" value="Sugar_transporter_CS"/>
</dbReference>
<dbReference type="InterPro" id="IPR051084">
    <property type="entry name" value="H+-coupled_symporters"/>
</dbReference>
<feature type="transmembrane region" description="Helical" evidence="9">
    <location>
        <begin position="406"/>
        <end position="423"/>
    </location>
</feature>
<dbReference type="Pfam" id="PF07690">
    <property type="entry name" value="MFS_1"/>
    <property type="match status" value="1"/>
</dbReference>
<feature type="transmembrane region" description="Helical" evidence="9">
    <location>
        <begin position="368"/>
        <end position="386"/>
    </location>
</feature>
<keyword evidence="3" id="KW-0813">Transport</keyword>
<dbReference type="RefSeq" id="WP_088366015.1">
    <property type="nucleotide sequence ID" value="NZ_NBBI01000001.1"/>
</dbReference>
<feature type="transmembrane region" description="Helical" evidence="9">
    <location>
        <begin position="57"/>
        <end position="79"/>
    </location>
</feature>
<dbReference type="EMBL" id="NBBI01000001">
    <property type="protein sequence ID" value="OWK33816.1"/>
    <property type="molecule type" value="Genomic_DNA"/>
</dbReference>
<dbReference type="Gene3D" id="1.20.1250.20">
    <property type="entry name" value="MFS general substrate transporter like domains"/>
    <property type="match status" value="2"/>
</dbReference>
<dbReference type="GO" id="GO:0015293">
    <property type="term" value="F:symporter activity"/>
    <property type="evidence" value="ECO:0007669"/>
    <property type="project" value="UniProtKB-KW"/>
</dbReference>
<feature type="transmembrane region" description="Helical" evidence="9">
    <location>
        <begin position="311"/>
        <end position="329"/>
    </location>
</feature>
<feature type="transmembrane region" description="Helical" evidence="9">
    <location>
        <begin position="115"/>
        <end position="135"/>
    </location>
</feature>
<feature type="transmembrane region" description="Helical" evidence="9">
    <location>
        <begin position="283"/>
        <end position="304"/>
    </location>
</feature>
<feature type="transmembrane region" description="Helical" evidence="9">
    <location>
        <begin position="335"/>
        <end position="356"/>
    </location>
</feature>
<dbReference type="PANTHER" id="PTHR43528">
    <property type="entry name" value="ALPHA-KETOGLUTARATE PERMEASE"/>
    <property type="match status" value="1"/>
</dbReference>
<dbReference type="PROSITE" id="PS50850">
    <property type="entry name" value="MFS"/>
    <property type="match status" value="1"/>
</dbReference>
<dbReference type="Proteomes" id="UP000197290">
    <property type="component" value="Unassembled WGS sequence"/>
</dbReference>
<comment type="subcellular location">
    <subcellularLocation>
        <location evidence="1">Cell membrane</location>
        <topology evidence="1">Multi-pass membrane protein</topology>
    </subcellularLocation>
</comment>
<reference evidence="11 12" key="1">
    <citation type="submission" date="2017-03" db="EMBL/GenBank/DDBJ databases">
        <title>Genome sequence of Sphingomonas dokdonensis DSM 21029.</title>
        <authorList>
            <person name="Poehlein A."/>
            <person name="Wuebbeler J.H."/>
            <person name="Steinbuechel A."/>
            <person name="Daniel R."/>
        </authorList>
    </citation>
    <scope>NUCLEOTIDE SEQUENCE [LARGE SCALE GENOMIC DNA]</scope>
    <source>
        <strain evidence="11 12">DSM 21029</strain>
    </source>
</reference>
<keyword evidence="12" id="KW-1185">Reference proteome</keyword>
<evidence type="ECO:0000256" key="3">
    <source>
        <dbReference type="ARBA" id="ARBA00022448"/>
    </source>
</evidence>
<dbReference type="InterPro" id="IPR011701">
    <property type="entry name" value="MFS"/>
</dbReference>
<evidence type="ECO:0000256" key="5">
    <source>
        <dbReference type="ARBA" id="ARBA00022692"/>
    </source>
</evidence>
<comment type="similarity">
    <text evidence="2">Belongs to the major facilitator superfamily. Metabolite:H+ Symporter (MHS) family (TC 2.A.1.6) family.</text>
</comment>
<dbReference type="GO" id="GO:0005886">
    <property type="term" value="C:plasma membrane"/>
    <property type="evidence" value="ECO:0007669"/>
    <property type="project" value="UniProtKB-SubCell"/>
</dbReference>
<evidence type="ECO:0000256" key="8">
    <source>
        <dbReference type="ARBA" id="ARBA00023136"/>
    </source>
</evidence>
<keyword evidence="4" id="KW-1003">Cell membrane</keyword>
<feature type="transmembrane region" description="Helical" evidence="9">
    <location>
        <begin position="156"/>
        <end position="179"/>
    </location>
</feature>
<name>A0A245ZVN9_9SPHN</name>
<dbReference type="AlphaFoldDB" id="A0A245ZVN9"/>
<keyword evidence="5 9" id="KW-0812">Transmembrane</keyword>
<dbReference type="FunFam" id="1.20.1250.20:FF:000001">
    <property type="entry name" value="Dicarboxylate MFS transporter"/>
    <property type="match status" value="1"/>
</dbReference>
<keyword evidence="8 9" id="KW-0472">Membrane</keyword>
<evidence type="ECO:0000256" key="7">
    <source>
        <dbReference type="ARBA" id="ARBA00022989"/>
    </source>
</evidence>
<proteinExistence type="inferred from homology"/>
<dbReference type="SUPFAM" id="SSF103473">
    <property type="entry name" value="MFS general substrate transporter"/>
    <property type="match status" value="1"/>
</dbReference>
<evidence type="ECO:0000313" key="12">
    <source>
        <dbReference type="Proteomes" id="UP000197290"/>
    </source>
</evidence>
<dbReference type="OrthoDB" id="9783227at2"/>
<keyword evidence="6" id="KW-0769">Symport</keyword>
<accession>A0A245ZVN9</accession>
<evidence type="ECO:0000256" key="1">
    <source>
        <dbReference type="ARBA" id="ARBA00004651"/>
    </source>
</evidence>
<evidence type="ECO:0000256" key="2">
    <source>
        <dbReference type="ARBA" id="ARBA00008240"/>
    </source>
</evidence>
<sequence length="444" mass="47664">MTAAALPPSHSVDSAQLRRAVGASALGNAVEWFDYGIYAYGLTFISAALFPGETEEAVLFALATFAISFLVRPLGGLFWGPMGDRIGRKAVLAMTILLMAGATFAVGLIPSYASIGFWAPSILIVLRLLQGFSTGGEYGGAATFMAEYAPDDRRGFFGSFLEFGTLAGFSAGAALMLGFSLSLGDAAMQDWGWRIPFLIAGPIGLVGMYVRSKMEDTPIFREEMAAAEDRHPPTLAALLRHHWRPMLVVSGLVIALNVVNYSLLSYMPTYLQRRIGLGHDEALLVPIIGMLFMMVFVPFAGGLSDRVGRRVMWRWSLLGLLLLVVPLYMLIGTGFVGAVIAFMVLGLLYVPQLATISATFPALFPTSVRFAGFAIAYNVATSIFGGTAPMVGSGLISMTGDPLMPAYYMMLACIVGLIALRYMPETAGRSLRDDPFAHPATTAR</sequence>
<evidence type="ECO:0000256" key="6">
    <source>
        <dbReference type="ARBA" id="ARBA00022847"/>
    </source>
</evidence>
<evidence type="ECO:0000259" key="10">
    <source>
        <dbReference type="PROSITE" id="PS50850"/>
    </source>
</evidence>
<evidence type="ECO:0000256" key="9">
    <source>
        <dbReference type="SAM" id="Phobius"/>
    </source>
</evidence>